<dbReference type="Proteomes" id="UP001151234">
    <property type="component" value="Unassembled WGS sequence"/>
</dbReference>
<sequence>MTLKNTQPYTTNRDRLSCDLLVAGAGVVGLWTARLAAARGLNVIVLDARAAGSGASGGLLGALMPHMPERWNPKKQFQFEALASLENEVRKLEAETGLGCGYRRCGRIIPLIKPHHRDLAVERIEAAENVWDSAQTGYAWAVSDSPEEAGWPDAASGPNGFVHETLSARVSPRNYMAALKASLDSKARIVESDGLLSFEDRSARVTTASGTPIDAGHIVLAAGHETFELLGRLTGRPPADYGKPVKGQTALLDADIDADLPLVFSDGTYVVPHAAGTVAVGSTSETDFEDGHGTDEKLDDVIAKASRLCPALEGARVLERWAGLRPKAVRRDPMIGVVPGCKRTTVATGGFKITFGIAHKMAACALDFALDDQCPSLPESFTIDAHLR</sequence>
<dbReference type="SUPFAM" id="SSF51905">
    <property type="entry name" value="FAD/NAD(P)-binding domain"/>
    <property type="match status" value="1"/>
</dbReference>
<dbReference type="Gene3D" id="3.30.9.10">
    <property type="entry name" value="D-Amino Acid Oxidase, subunit A, domain 2"/>
    <property type="match status" value="1"/>
</dbReference>
<dbReference type="Gene3D" id="3.50.50.60">
    <property type="entry name" value="FAD/NAD(P)-binding domain"/>
    <property type="match status" value="1"/>
</dbReference>
<dbReference type="PANTHER" id="PTHR13847">
    <property type="entry name" value="SARCOSINE DEHYDROGENASE-RELATED"/>
    <property type="match status" value="1"/>
</dbReference>
<dbReference type="GO" id="GO:0005737">
    <property type="term" value="C:cytoplasm"/>
    <property type="evidence" value="ECO:0007669"/>
    <property type="project" value="TreeGrafter"/>
</dbReference>
<organism evidence="3 4">
    <name type="scientific">Hoeflea prorocentri</name>
    <dbReference type="NCBI Taxonomy" id="1922333"/>
    <lineage>
        <taxon>Bacteria</taxon>
        <taxon>Pseudomonadati</taxon>
        <taxon>Pseudomonadota</taxon>
        <taxon>Alphaproteobacteria</taxon>
        <taxon>Hyphomicrobiales</taxon>
        <taxon>Rhizobiaceae</taxon>
        <taxon>Hoeflea</taxon>
    </lineage>
</organism>
<keyword evidence="4" id="KW-1185">Reference proteome</keyword>
<evidence type="ECO:0000259" key="2">
    <source>
        <dbReference type="Pfam" id="PF01266"/>
    </source>
</evidence>
<name>A0A9X3UK44_9HYPH</name>
<keyword evidence="1" id="KW-0560">Oxidoreductase</keyword>
<evidence type="ECO:0000313" key="4">
    <source>
        <dbReference type="Proteomes" id="UP001151234"/>
    </source>
</evidence>
<proteinExistence type="predicted"/>
<feature type="domain" description="FAD dependent oxidoreductase" evidence="2">
    <location>
        <begin position="19"/>
        <end position="362"/>
    </location>
</feature>
<dbReference type="InterPro" id="IPR006076">
    <property type="entry name" value="FAD-dep_OxRdtase"/>
</dbReference>
<dbReference type="RefSeq" id="WP_267991263.1">
    <property type="nucleotide sequence ID" value="NZ_JAPJZI010000001.1"/>
</dbReference>
<reference evidence="3" key="1">
    <citation type="submission" date="2022-11" db="EMBL/GenBank/DDBJ databases">
        <title>Draft genome sequence of Hoeflea poritis E7-10 and Hoeflea prorocentri PM5-8, separated from scleractinian coral Porites lutea and marine dinoflagellate.</title>
        <authorList>
            <person name="Zhang G."/>
            <person name="Wei Q."/>
            <person name="Cai L."/>
        </authorList>
    </citation>
    <scope>NUCLEOTIDE SEQUENCE</scope>
    <source>
        <strain evidence="3">PM5-8</strain>
    </source>
</reference>
<dbReference type="PANTHER" id="PTHR13847:SF289">
    <property type="entry name" value="GLYCINE OXIDASE"/>
    <property type="match status" value="1"/>
</dbReference>
<dbReference type="GO" id="GO:0016491">
    <property type="term" value="F:oxidoreductase activity"/>
    <property type="evidence" value="ECO:0007669"/>
    <property type="project" value="UniProtKB-KW"/>
</dbReference>
<dbReference type="Pfam" id="PF01266">
    <property type="entry name" value="DAO"/>
    <property type="match status" value="1"/>
</dbReference>
<gene>
    <name evidence="3" type="ORF">OQ273_14790</name>
</gene>
<dbReference type="AlphaFoldDB" id="A0A9X3UK44"/>
<dbReference type="EMBL" id="JAPJZI010000001">
    <property type="protein sequence ID" value="MDA5399846.1"/>
    <property type="molecule type" value="Genomic_DNA"/>
</dbReference>
<comment type="caution">
    <text evidence="3">The sequence shown here is derived from an EMBL/GenBank/DDBJ whole genome shotgun (WGS) entry which is preliminary data.</text>
</comment>
<evidence type="ECO:0000256" key="1">
    <source>
        <dbReference type="ARBA" id="ARBA00023002"/>
    </source>
</evidence>
<accession>A0A9X3UK44</accession>
<dbReference type="InterPro" id="IPR036188">
    <property type="entry name" value="FAD/NAD-bd_sf"/>
</dbReference>
<evidence type="ECO:0000313" key="3">
    <source>
        <dbReference type="EMBL" id="MDA5399846.1"/>
    </source>
</evidence>
<protein>
    <submittedName>
        <fullName evidence="3">FAD-dependent oxidoreductase</fullName>
    </submittedName>
</protein>